<dbReference type="AlphaFoldDB" id="A0A7M7MTH6"/>
<feature type="compositionally biased region" description="Polar residues" evidence="1">
    <location>
        <begin position="70"/>
        <end position="82"/>
    </location>
</feature>
<organism evidence="2">
    <name type="scientific">Apis mellifera</name>
    <name type="common">Honeybee</name>
    <dbReference type="NCBI Taxonomy" id="7460"/>
    <lineage>
        <taxon>Eukaryota</taxon>
        <taxon>Metazoa</taxon>
        <taxon>Ecdysozoa</taxon>
        <taxon>Arthropoda</taxon>
        <taxon>Hexapoda</taxon>
        <taxon>Insecta</taxon>
        <taxon>Pterygota</taxon>
        <taxon>Neoptera</taxon>
        <taxon>Endopterygota</taxon>
        <taxon>Hymenoptera</taxon>
        <taxon>Apocrita</taxon>
        <taxon>Aculeata</taxon>
        <taxon>Apoidea</taxon>
        <taxon>Anthophila</taxon>
        <taxon>Apidae</taxon>
        <taxon>Apis</taxon>
    </lineage>
</organism>
<evidence type="ECO:0000313" key="2">
    <source>
        <dbReference type="EnsemblMetazoa" id="XP_026300808"/>
    </source>
</evidence>
<feature type="compositionally biased region" description="Basic and acidic residues" evidence="1">
    <location>
        <begin position="281"/>
        <end position="297"/>
    </location>
</feature>
<accession>A0A8B8HAY1</accession>
<name>A0A7M7MTH6_APIME</name>
<evidence type="ECO:0000256" key="1">
    <source>
        <dbReference type="SAM" id="MobiDB-lite"/>
    </source>
</evidence>
<keyword evidence="3" id="KW-1185">Reference proteome</keyword>
<feature type="region of interest" description="Disordered" evidence="1">
    <location>
        <begin position="281"/>
        <end position="325"/>
    </location>
</feature>
<dbReference type="OrthoDB" id="7611858at2759"/>
<feature type="compositionally biased region" description="Basic and acidic residues" evidence="1">
    <location>
        <begin position="90"/>
        <end position="100"/>
    </location>
</feature>
<dbReference type="Proteomes" id="UP000005203">
    <property type="component" value="Linkage group LG1"/>
</dbReference>
<reference evidence="2" key="1">
    <citation type="submission" date="2021-01" db="UniProtKB">
        <authorList>
            <consortium name="EnsemblMetazoa"/>
        </authorList>
    </citation>
    <scope>IDENTIFICATION</scope>
    <source>
        <strain evidence="2">DH4</strain>
    </source>
</reference>
<reference evidence="4" key="2">
    <citation type="submission" date="2025-04" db="UniProtKB">
        <authorList>
            <consortium name="RefSeq"/>
        </authorList>
    </citation>
    <scope>IDENTIFICATION</scope>
    <source>
        <strain evidence="4">DH4</strain>
        <tissue evidence="4">Whole body</tissue>
    </source>
</reference>
<feature type="compositionally biased region" description="Basic and acidic residues" evidence="1">
    <location>
        <begin position="315"/>
        <end position="325"/>
    </location>
</feature>
<gene>
    <name evidence="4" type="primary">LOC551556</name>
</gene>
<evidence type="ECO:0000313" key="3">
    <source>
        <dbReference type="Proteomes" id="UP000005203"/>
    </source>
</evidence>
<dbReference type="GeneID" id="551556"/>
<keyword evidence="4" id="KW-0418">Kinase</keyword>
<evidence type="ECO:0000313" key="4">
    <source>
        <dbReference type="RefSeq" id="XP_026300808.1"/>
    </source>
</evidence>
<dbReference type="GO" id="GO:0016301">
    <property type="term" value="F:kinase activity"/>
    <property type="evidence" value="ECO:0007669"/>
    <property type="project" value="UniProtKB-KW"/>
</dbReference>
<dbReference type="EnsemblMetazoa" id="XM_026445023">
    <property type="protein sequence ID" value="XP_026300808"/>
    <property type="gene ID" value="LOC551556"/>
</dbReference>
<protein>
    <submittedName>
        <fullName evidence="4">Probable serine/threonine-protein kinase DDB_G0283337</fullName>
    </submittedName>
</protein>
<reference evidence="3" key="3">
    <citation type="submission" date="2025-05" db="UniProtKB">
        <authorList>
            <consortium name="RefSeq"/>
        </authorList>
    </citation>
    <scope>NUCLEOTIDE SEQUENCE [LARGE SCALE GENOMIC DNA]</scope>
    <source>
        <strain evidence="3">DH4</strain>
    </source>
</reference>
<dbReference type="RefSeq" id="XP_026300808.1">
    <property type="nucleotide sequence ID" value="XM_026445023.1"/>
</dbReference>
<sequence>MESTNSTMDLAYSFYSESSNSTISLNKAMLMSIDDNDMLNSDINNNSYHSYIEEQNETLFEHTDSTSLKPLSNFTIDSNSEQENSDNLEDEQRTNIEEENHEGYIPLRTLLRNMFEEILGKYNGIARQSNVSSINRSSNSDYSMDNWDNADEVNNNLLICQTQKSNNIVITTIDNVKDPDKIIALSSQHILDSRSINTILENSNESSSNSQRNDSSKWSGRLIDKLKNFTSHRREKKYRNQHIFITSDISNESISSSISGDVKKVTEEIFQKANNLSMDDSLKLENDNATPNDEKKSPIKKKQSTKRRSVSLPKYIEDEKNEQQNEKILTNNSQKIYTPPYIRNRSNYISTSPIKPVKYLRQYFANLDNKNNKKNLKRSPMLNKYIRRHRIPYIRVIPATPK</sequence>
<keyword evidence="4" id="KW-0808">Transferase</keyword>
<feature type="compositionally biased region" description="Basic residues" evidence="1">
    <location>
        <begin position="298"/>
        <end position="309"/>
    </location>
</feature>
<proteinExistence type="predicted"/>
<feature type="region of interest" description="Disordered" evidence="1">
    <location>
        <begin position="70"/>
        <end position="100"/>
    </location>
</feature>
<dbReference type="KEGG" id="ame:551556"/>
<accession>A0A7M7MTH6</accession>